<feature type="region of interest" description="Disordered" evidence="1">
    <location>
        <begin position="216"/>
        <end position="248"/>
    </location>
</feature>
<organism evidence="3 4">
    <name type="scientific">Araneus ventricosus</name>
    <name type="common">Orbweaver spider</name>
    <name type="synonym">Epeira ventricosa</name>
    <dbReference type="NCBI Taxonomy" id="182803"/>
    <lineage>
        <taxon>Eukaryota</taxon>
        <taxon>Metazoa</taxon>
        <taxon>Ecdysozoa</taxon>
        <taxon>Arthropoda</taxon>
        <taxon>Chelicerata</taxon>
        <taxon>Arachnida</taxon>
        <taxon>Araneae</taxon>
        <taxon>Araneomorphae</taxon>
        <taxon>Entelegynae</taxon>
        <taxon>Araneoidea</taxon>
        <taxon>Araneidae</taxon>
        <taxon>Araneus</taxon>
    </lineage>
</organism>
<comment type="caution">
    <text evidence="3">The sequence shown here is derived from an EMBL/GenBank/DDBJ whole genome shotgun (WGS) entry which is preliminary data.</text>
</comment>
<protein>
    <submittedName>
        <fullName evidence="3">Golgi-specific brefeldin A-resistance guanine nucleotide exchange factor 1</fullName>
    </submittedName>
</protein>
<gene>
    <name evidence="3" type="primary">GBF1_3</name>
    <name evidence="3" type="ORF">AVEN_228368_1</name>
</gene>
<reference evidence="3 4" key="1">
    <citation type="journal article" date="2019" name="Sci. Rep.">
        <title>Orb-weaving spider Araneus ventricosus genome elucidates the spidroin gene catalogue.</title>
        <authorList>
            <person name="Kono N."/>
            <person name="Nakamura H."/>
            <person name="Ohtoshi R."/>
            <person name="Moran D.A.P."/>
            <person name="Shinohara A."/>
            <person name="Yoshida Y."/>
            <person name="Fujiwara M."/>
            <person name="Mori M."/>
            <person name="Tomita M."/>
            <person name="Arakawa K."/>
        </authorList>
    </citation>
    <scope>NUCLEOTIDE SEQUENCE [LARGE SCALE GENOMIC DNA]</scope>
</reference>
<proteinExistence type="predicted"/>
<sequence length="352" mass="38831">MHTLHTRAAAICNPPESEYITEAKPVINLWATCWCPLLQGIARLCCDSKRAIRTAALTLLPRALLVHDLQTLSPLEWESCFNKVLFPLLAKLLENISPSDPIGMEETRMRGATLLCKVFLQHLSPLLTLPTFMALWLTILEFMDKYMHADGSDLLAEAIPESLKNMLLVMDTARVFECPEDGSNSEKCQMWHITWDRINAFLPGLKNELFKQSVSKTVEQKEQVPENIKDTPEEPSKQPTENSAGDKVQETVLINPPSSPVCVPKSSSVDDSSLSSTPVSVILHPPSSPIVFNTSPVVSSCSSVPVTNLSQTVPSNPVALPLLLDPVVMTQTNMPIFTSHQATPRDGSHSMR</sequence>
<keyword evidence="4" id="KW-1185">Reference proteome</keyword>
<accession>A0A4Y2LHS6</accession>
<dbReference type="Pfam" id="PF23325">
    <property type="entry name" value="TPR_28"/>
    <property type="match status" value="1"/>
</dbReference>
<dbReference type="AlphaFoldDB" id="A0A4Y2LHS6"/>
<dbReference type="PANTHER" id="PTHR10663:SF388">
    <property type="entry name" value="GOLGI-SPECIFIC BREFELDIN A-RESISTANCE GUANINE NUCLEOTIDE EXCHANGE FACTOR 1"/>
    <property type="match status" value="1"/>
</dbReference>
<feature type="compositionally biased region" description="Basic and acidic residues" evidence="1">
    <location>
        <begin position="218"/>
        <end position="236"/>
    </location>
</feature>
<evidence type="ECO:0000259" key="2">
    <source>
        <dbReference type="Pfam" id="PF23325"/>
    </source>
</evidence>
<dbReference type="EMBL" id="BGPR01005888">
    <property type="protein sequence ID" value="GBN14305.1"/>
    <property type="molecule type" value="Genomic_DNA"/>
</dbReference>
<dbReference type="PANTHER" id="PTHR10663">
    <property type="entry name" value="GUANYL-NUCLEOTIDE EXCHANGE FACTOR"/>
    <property type="match status" value="1"/>
</dbReference>
<feature type="domain" description="GBF1-like tetratricopeptide repeats" evidence="2">
    <location>
        <begin position="30"/>
        <end position="209"/>
    </location>
</feature>
<evidence type="ECO:0000313" key="3">
    <source>
        <dbReference type="EMBL" id="GBN14305.1"/>
    </source>
</evidence>
<dbReference type="Proteomes" id="UP000499080">
    <property type="component" value="Unassembled WGS sequence"/>
</dbReference>
<dbReference type="OrthoDB" id="10258608at2759"/>
<name>A0A4Y2LHS6_ARAVE</name>
<evidence type="ECO:0000313" key="4">
    <source>
        <dbReference type="Proteomes" id="UP000499080"/>
    </source>
</evidence>
<dbReference type="InterPro" id="IPR056604">
    <property type="entry name" value="GBF1-like_TPR"/>
</dbReference>
<evidence type="ECO:0000256" key="1">
    <source>
        <dbReference type="SAM" id="MobiDB-lite"/>
    </source>
</evidence>